<sequence>MQTLKQGSKECNVMAKLADKLETEWQSRLLSDCPNQNTATSSSIVQWLIGENKEGFDTLTQSQLAIAVQAMEYRYRILRQRYLGVPPERSYRNLTTRLASLVTLRNKIRTWVSLSRDRQRAVVDVLQEVIQELLNSDRYIQKQIAWIGQCTKKEPLRNALLLTTLEEYCLRPIRNQPLIIYRFVNFLRRSQRGGMTHVPEGDMVRLVSESINPEGEADAPVSLLDNQAITNYQHKQAWEDKQSLRISVSKEFEAYLEKNLGSEAAQWLRLYLQGQSQEAIARRLDWPIKKVYRLREKISYHATRVFSINGVKGKPDLVATWLETSYTEHRFGLTPKQWQEYQQKLTPEQQQLLDKIKAGQTFEAIANDLNWRTNQVMGEWNKLYLAAQALRSASAS</sequence>
<organism evidence="1 2">
    <name type="scientific">Moorena producens PAL-8-15-08-1</name>
    <dbReference type="NCBI Taxonomy" id="1458985"/>
    <lineage>
        <taxon>Bacteria</taxon>
        <taxon>Bacillati</taxon>
        <taxon>Cyanobacteriota</taxon>
        <taxon>Cyanophyceae</taxon>
        <taxon>Coleofasciculales</taxon>
        <taxon>Coleofasciculaceae</taxon>
        <taxon>Moorena</taxon>
    </lineage>
</organism>
<gene>
    <name evidence="1" type="ORF">BJP34_15680</name>
</gene>
<dbReference type="EMBL" id="CP017599">
    <property type="protein sequence ID" value="AOX00694.1"/>
    <property type="molecule type" value="Genomic_DNA"/>
</dbReference>
<dbReference type="AlphaFoldDB" id="A0A1D8TSX2"/>
<name>A0A1D8TSX2_9CYAN</name>
<protein>
    <recommendedName>
        <fullName evidence="3">HetZ-related protein 2</fullName>
    </recommendedName>
</protein>
<evidence type="ECO:0000313" key="1">
    <source>
        <dbReference type="EMBL" id="AOX00694.1"/>
    </source>
</evidence>
<evidence type="ECO:0008006" key="3">
    <source>
        <dbReference type="Google" id="ProtNLM"/>
    </source>
</evidence>
<dbReference type="Proteomes" id="UP000177870">
    <property type="component" value="Chromosome"/>
</dbReference>
<reference evidence="2" key="1">
    <citation type="submission" date="2016-10" db="EMBL/GenBank/DDBJ databases">
        <title>Comparative genomics uncovers the prolific and rare metabolic potential of the cyanobacterial genus Moorea.</title>
        <authorList>
            <person name="Leao T."/>
            <person name="Castelao G."/>
            <person name="Korobeynikov A."/>
            <person name="Monroe E.A."/>
            <person name="Podell S."/>
            <person name="Glukhov E."/>
            <person name="Allen E."/>
            <person name="Gerwick W.H."/>
            <person name="Gerwick L."/>
        </authorList>
    </citation>
    <scope>NUCLEOTIDE SEQUENCE [LARGE SCALE GENOMIC DNA]</scope>
    <source>
        <strain evidence="2">PAL-8-15-08-1</strain>
    </source>
</reference>
<dbReference type="RefSeq" id="WP_070393147.1">
    <property type="nucleotide sequence ID" value="NZ_CP017599.1"/>
</dbReference>
<proteinExistence type="predicted"/>
<dbReference type="STRING" id="1458985.BJP34_15680"/>
<evidence type="ECO:0000313" key="2">
    <source>
        <dbReference type="Proteomes" id="UP000177870"/>
    </source>
</evidence>
<dbReference type="NCBIfam" id="NF037965">
    <property type="entry name" value="HetZ_rel_2"/>
    <property type="match status" value="1"/>
</dbReference>
<dbReference type="InterPro" id="IPR048033">
    <property type="entry name" value="HetZ-rel_2"/>
</dbReference>
<dbReference type="KEGG" id="mpro:BJP34_15680"/>
<dbReference type="OrthoDB" id="417276at2"/>
<accession>A0A1D8TSX2</accession>